<organism evidence="5 6">
    <name type="scientific">Novosphingobium silvae</name>
    <dbReference type="NCBI Taxonomy" id="2692619"/>
    <lineage>
        <taxon>Bacteria</taxon>
        <taxon>Pseudomonadati</taxon>
        <taxon>Pseudomonadota</taxon>
        <taxon>Alphaproteobacteria</taxon>
        <taxon>Sphingomonadales</taxon>
        <taxon>Sphingomonadaceae</taxon>
        <taxon>Novosphingobium</taxon>
    </lineage>
</organism>
<evidence type="ECO:0000313" key="5">
    <source>
        <dbReference type="EMBL" id="MYM00275.1"/>
    </source>
</evidence>
<name>A0A7X4GMA0_9SPHN</name>
<dbReference type="Pfam" id="PF00535">
    <property type="entry name" value="Glycos_transf_2"/>
    <property type="match status" value="1"/>
</dbReference>
<dbReference type="InterPro" id="IPR001173">
    <property type="entry name" value="Glyco_trans_2-like"/>
</dbReference>
<keyword evidence="6" id="KW-1185">Reference proteome</keyword>
<dbReference type="CDD" id="cd00761">
    <property type="entry name" value="Glyco_tranf_GTA_type"/>
    <property type="match status" value="1"/>
</dbReference>
<accession>A0A7X4GMA0</accession>
<dbReference type="RefSeq" id="WP_160987537.1">
    <property type="nucleotide sequence ID" value="NZ_WVTD01000038.1"/>
</dbReference>
<gene>
    <name evidence="5" type="ORF">GR702_21250</name>
</gene>
<evidence type="ECO:0000256" key="3">
    <source>
        <dbReference type="ARBA" id="ARBA00022679"/>
    </source>
</evidence>
<feature type="domain" description="Glycosyltransferase 2-like" evidence="4">
    <location>
        <begin position="7"/>
        <end position="108"/>
    </location>
</feature>
<dbReference type="SUPFAM" id="SSF53448">
    <property type="entry name" value="Nucleotide-diphospho-sugar transferases"/>
    <property type="match status" value="1"/>
</dbReference>
<proteinExistence type="inferred from homology"/>
<evidence type="ECO:0000256" key="1">
    <source>
        <dbReference type="ARBA" id="ARBA00006739"/>
    </source>
</evidence>
<evidence type="ECO:0000259" key="4">
    <source>
        <dbReference type="Pfam" id="PF00535"/>
    </source>
</evidence>
<dbReference type="AlphaFoldDB" id="A0A7X4GMA0"/>
<dbReference type="PANTHER" id="PTHR43685">
    <property type="entry name" value="GLYCOSYLTRANSFERASE"/>
    <property type="match status" value="1"/>
</dbReference>
<reference evidence="5 6" key="1">
    <citation type="submission" date="2019-12" db="EMBL/GenBank/DDBJ databases">
        <authorList>
            <person name="Feng G."/>
            <person name="Zhu H."/>
        </authorList>
    </citation>
    <scope>NUCLEOTIDE SEQUENCE [LARGE SCALE GENOMIC DNA]</scope>
    <source>
        <strain evidence="5 6">FGD1</strain>
    </source>
</reference>
<dbReference type="InterPro" id="IPR029044">
    <property type="entry name" value="Nucleotide-diphossugar_trans"/>
</dbReference>
<sequence>MTTPLVSILMVARNAAAYIDAAIQSAREQSISDLEIIVVDDGSVDATANIARDHARRDARVRVIPGPVRGLSAVRNASLAEARGQFAAILDSDDILHPRHLEWLIAPHPVGPVEIRAANMVEFEAAAEGFDARAFARGSAWEQARMITTKEFVERGMIGNRDVSLGYLKPLLDLGFLRQNGIRYDERLRIGEDFDLILRAMLAGARYLYMPQASYYYRKHSSSTSHRLSRADLEGLLHATCDYRGGDQGDVLTLLQNRRDNLAGALMHVEAIDAIKKGRLLHAVRHMATDRTARRLTIASLQEAWLKRLSKTRSVGARPASASLQQNEALPDRLCRISQSLTSATSR</sequence>
<evidence type="ECO:0000313" key="6">
    <source>
        <dbReference type="Proteomes" id="UP000465810"/>
    </source>
</evidence>
<dbReference type="InterPro" id="IPR050834">
    <property type="entry name" value="Glycosyltransf_2"/>
</dbReference>
<comment type="similarity">
    <text evidence="1">Belongs to the glycosyltransferase 2 family.</text>
</comment>
<protein>
    <submittedName>
        <fullName evidence="5">Glycosyltransferase</fullName>
    </submittedName>
</protein>
<dbReference type="EMBL" id="WVTD01000038">
    <property type="protein sequence ID" value="MYM00275.1"/>
    <property type="molecule type" value="Genomic_DNA"/>
</dbReference>
<dbReference type="PANTHER" id="PTHR43685:SF5">
    <property type="entry name" value="GLYCOSYLTRANSFERASE EPSE-RELATED"/>
    <property type="match status" value="1"/>
</dbReference>
<comment type="caution">
    <text evidence="5">The sequence shown here is derived from an EMBL/GenBank/DDBJ whole genome shotgun (WGS) entry which is preliminary data.</text>
</comment>
<dbReference type="Proteomes" id="UP000465810">
    <property type="component" value="Unassembled WGS sequence"/>
</dbReference>
<dbReference type="GO" id="GO:0016757">
    <property type="term" value="F:glycosyltransferase activity"/>
    <property type="evidence" value="ECO:0007669"/>
    <property type="project" value="UniProtKB-KW"/>
</dbReference>
<keyword evidence="3 5" id="KW-0808">Transferase</keyword>
<dbReference type="Gene3D" id="3.90.550.10">
    <property type="entry name" value="Spore Coat Polysaccharide Biosynthesis Protein SpsA, Chain A"/>
    <property type="match status" value="1"/>
</dbReference>
<evidence type="ECO:0000256" key="2">
    <source>
        <dbReference type="ARBA" id="ARBA00022676"/>
    </source>
</evidence>
<keyword evidence="2" id="KW-0328">Glycosyltransferase</keyword>